<keyword evidence="2" id="KW-1185">Reference proteome</keyword>
<sequence length="81" mass="9068">MSQPKFELASQYPDGPTLGAAIEKIKDNPTNGLSVRYATRNNDEIKFIFTDLRTGKVTEMAYQQTPQGVWLFNAAESTKLN</sequence>
<evidence type="ECO:0000313" key="2">
    <source>
        <dbReference type="Proteomes" id="UP001596227"/>
    </source>
</evidence>
<dbReference type="Proteomes" id="UP001596227">
    <property type="component" value="Unassembled WGS sequence"/>
</dbReference>
<comment type="caution">
    <text evidence="1">The sequence shown here is derived from an EMBL/GenBank/DDBJ whole genome shotgun (WGS) entry which is preliminary data.</text>
</comment>
<reference evidence="2" key="1">
    <citation type="journal article" date="2019" name="Int. J. Syst. Evol. Microbiol.">
        <title>The Global Catalogue of Microorganisms (GCM) 10K type strain sequencing project: providing services to taxonomists for standard genome sequencing and annotation.</title>
        <authorList>
            <consortium name="The Broad Institute Genomics Platform"/>
            <consortium name="The Broad Institute Genome Sequencing Center for Infectious Disease"/>
            <person name="Wu L."/>
            <person name="Ma J."/>
        </authorList>
    </citation>
    <scope>NUCLEOTIDE SEQUENCE [LARGE SCALE GENOMIC DNA]</scope>
    <source>
        <strain evidence="2">CCM 8934</strain>
    </source>
</reference>
<protein>
    <recommendedName>
        <fullName evidence="3">PepSY domain-containing protein</fullName>
    </recommendedName>
</protein>
<dbReference type="RefSeq" id="WP_137606076.1">
    <property type="nucleotide sequence ID" value="NZ_BJDH01000001.1"/>
</dbReference>
<organism evidence="1 2">
    <name type="scientific">Lactiplantibacillus daoliensis</name>
    <dbReference type="NCBI Taxonomy" id="2559916"/>
    <lineage>
        <taxon>Bacteria</taxon>
        <taxon>Bacillati</taxon>
        <taxon>Bacillota</taxon>
        <taxon>Bacilli</taxon>
        <taxon>Lactobacillales</taxon>
        <taxon>Lactobacillaceae</taxon>
        <taxon>Lactiplantibacillus</taxon>
    </lineage>
</organism>
<evidence type="ECO:0000313" key="1">
    <source>
        <dbReference type="EMBL" id="MFC6294329.1"/>
    </source>
</evidence>
<evidence type="ECO:0008006" key="3">
    <source>
        <dbReference type="Google" id="ProtNLM"/>
    </source>
</evidence>
<name>A0ABW1UGH6_9LACO</name>
<proteinExistence type="predicted"/>
<dbReference type="EMBL" id="JBHSSB010000014">
    <property type="protein sequence ID" value="MFC6294329.1"/>
    <property type="molecule type" value="Genomic_DNA"/>
</dbReference>
<gene>
    <name evidence="1" type="ORF">ACFQH1_03845</name>
</gene>
<accession>A0ABW1UGH6</accession>